<dbReference type="Pfam" id="PF04028">
    <property type="entry name" value="DUF374"/>
    <property type="match status" value="1"/>
</dbReference>
<evidence type="ECO:0000313" key="3">
    <source>
        <dbReference type="Proteomes" id="UP000262325"/>
    </source>
</evidence>
<dbReference type="CDD" id="cd07983">
    <property type="entry name" value="LPLAT_DUF374-like"/>
    <property type="match status" value="1"/>
</dbReference>
<sequence length="210" mass="23764">MSLGSKVALTLLFFIIRIYSWTLRFKAVYLSDDFDNNKKKVFAVWHGQLLPLVLFYKNTGTVTIVSKSKDGDIADFFLKRLDYKTVRGSSSRGGNEALMNAAALMENGLNAAVTVDGPKGPKFSVKPGVIYLAKKACGEIIPVICSVKWYKRFSSWDNFILPAPFSKINIYFGEKIQVAEVMDRETINYEATVLREKMLELTRVYSKDFL</sequence>
<accession>A0A3D5QA69</accession>
<dbReference type="InterPro" id="IPR007172">
    <property type="entry name" value="DUF374"/>
</dbReference>
<dbReference type="EMBL" id="DPPF01000062">
    <property type="protein sequence ID" value="HCW92608.1"/>
    <property type="molecule type" value="Genomic_DNA"/>
</dbReference>
<proteinExistence type="predicted"/>
<dbReference type="RefSeq" id="WP_013887140.1">
    <property type="nucleotide sequence ID" value="NZ_JAAZVV010000019.1"/>
</dbReference>
<feature type="domain" description="DUF374" evidence="1">
    <location>
        <begin position="55"/>
        <end position="121"/>
    </location>
</feature>
<evidence type="ECO:0000313" key="2">
    <source>
        <dbReference type="EMBL" id="HCW92608.1"/>
    </source>
</evidence>
<organism evidence="2 3">
    <name type="scientific">Flexistipes sinusarabici</name>
    <dbReference type="NCBI Taxonomy" id="2352"/>
    <lineage>
        <taxon>Bacteria</taxon>
        <taxon>Pseudomonadati</taxon>
        <taxon>Deferribacterota</taxon>
        <taxon>Deferribacteres</taxon>
        <taxon>Deferribacterales</taxon>
        <taxon>Flexistipitaceae</taxon>
        <taxon>Flexistipes</taxon>
    </lineage>
</organism>
<dbReference type="OMA" id="HGQMFLA"/>
<comment type="caution">
    <text evidence="2">The sequence shown here is derived from an EMBL/GenBank/DDBJ whole genome shotgun (WGS) entry which is preliminary data.</text>
</comment>
<reference evidence="2 3" key="1">
    <citation type="journal article" date="2018" name="Nat. Biotechnol.">
        <title>A standardized bacterial taxonomy based on genome phylogeny substantially revises the tree of life.</title>
        <authorList>
            <person name="Parks D.H."/>
            <person name="Chuvochina M."/>
            <person name="Waite D.W."/>
            <person name="Rinke C."/>
            <person name="Skarshewski A."/>
            <person name="Chaumeil P.A."/>
            <person name="Hugenholtz P."/>
        </authorList>
    </citation>
    <scope>NUCLEOTIDE SEQUENCE [LARGE SCALE GENOMIC DNA]</scope>
    <source>
        <strain evidence="2">UBA8672</strain>
    </source>
</reference>
<dbReference type="AlphaFoldDB" id="A0A3D5QA69"/>
<name>A0A3D5QA69_FLESI</name>
<protein>
    <submittedName>
        <fullName evidence="2">DUF374 domain-containing protein</fullName>
    </submittedName>
</protein>
<evidence type="ECO:0000259" key="1">
    <source>
        <dbReference type="Pfam" id="PF04028"/>
    </source>
</evidence>
<gene>
    <name evidence="2" type="ORF">DHM44_02895</name>
</gene>
<dbReference type="Proteomes" id="UP000262325">
    <property type="component" value="Unassembled WGS sequence"/>
</dbReference>